<dbReference type="SMART" id="SM00498">
    <property type="entry name" value="FH2"/>
    <property type="match status" value="1"/>
</dbReference>
<sequence>MHSLQIILDISNNQDERPTYNLKATSIQDAIDQSIAHFSVIGVFYLTTEDNIPLTSSTFSQTKVAVMKISPAFLARQSVMKLEKCETSTDRDEAFKAVIDNLKKPSYAREFFKTSTYPPPFTHDNVPLIKAGMLYVDGIKLLLNDEYVLSIYTALCSTKSDDFRLTSAEILTVLCVSGGQIFFVYAAKVYAQKHEEERYRALCQYITDSRLGAVILALLLAVLKCAPEGRRSRIVAELKYVGIADLAKKLKSYKPLVSNFEKALKDDSQIVEYENMAKKQWKFIGEIRDEAVGLKHRKERLNIEMGRAIESSDEIGKLWKERTVLLNQIREEDKVMQKHMEVKPNLSVTIRKLTRDNLIDEIAKNERDIKEFMREKERYLKELENEKKEKLTGEPQVTVDDKNAVVDHSEAQTRKTPRGNFFGKRLGQRCTGKIGTMSAAESNITVNVPLPELKWNKIVPKGQKNLWNALPIKDISVADVERSFKTDEQFATSPSFVQTKYVDLCILRNKFPSSVSLALDITNFYFRLLNERDAIFMLKTLKGLHLSDLDTTDGGKGVEGWLRPLLEIPAFQTKLKMWVESMLLQTQVNKIFPMVKNCQKALDMVKTSRNFKELLSIILSTGNYLNSDYPSIRQVDGFQIDLLIKLKETRLPQQQIGMLEFVLKMHPNVEGLIEELSLASNAKVDFDYLIAESKRLTTKCAQLKQIIQTELVPLPGKEQENIAHEINTMMVKVVALRDEVIKTAKTFYQTMYWINGIPSVAVEYTPFTFFGILEDFRNQCIGILEDKTELKPSISLITRAQAEVMKREKTLKIESEDDLLAVMVDLLKKGKIKSSILRKILS</sequence>
<feature type="coiled-coil region" evidence="4">
    <location>
        <begin position="355"/>
        <end position="393"/>
    </location>
</feature>
<dbReference type="GO" id="GO:0007015">
    <property type="term" value="P:actin filament organization"/>
    <property type="evidence" value="ECO:0007669"/>
    <property type="project" value="UniProtKB-ARBA"/>
</dbReference>
<reference evidence="6 7" key="1">
    <citation type="submission" date="2012-10" db="EMBL/GenBank/DDBJ databases">
        <authorList>
            <person name="Zafar N."/>
            <person name="Inman J."/>
            <person name="Hall N."/>
            <person name="Lorenzi H."/>
            <person name="Caler E."/>
        </authorList>
    </citation>
    <scope>NUCLEOTIDE SEQUENCE [LARGE SCALE GENOMIC DNA]</scope>
    <source>
        <strain evidence="6 7">IP1</strain>
    </source>
</reference>
<evidence type="ECO:0000313" key="7">
    <source>
        <dbReference type="Proteomes" id="UP000014680"/>
    </source>
</evidence>
<protein>
    <recommendedName>
        <fullName evidence="5">FH2 domain-containing protein</fullName>
    </recommendedName>
</protein>
<gene>
    <name evidence="6" type="ORF">EIN_398310</name>
</gene>
<feature type="domain" description="FH2" evidence="5">
    <location>
        <begin position="440"/>
        <end position="838"/>
    </location>
</feature>
<dbReference type="VEuPathDB" id="AmoebaDB:EIN_398310"/>
<dbReference type="InterPro" id="IPR056771">
    <property type="entry name" value="FH3_FHOD1-3-like"/>
</dbReference>
<organism evidence="6 7">
    <name type="scientific">Entamoeba invadens IP1</name>
    <dbReference type="NCBI Taxonomy" id="370355"/>
    <lineage>
        <taxon>Eukaryota</taxon>
        <taxon>Amoebozoa</taxon>
        <taxon>Evosea</taxon>
        <taxon>Archamoebae</taxon>
        <taxon>Mastigamoebida</taxon>
        <taxon>Entamoebidae</taxon>
        <taxon>Entamoeba</taxon>
    </lineage>
</organism>
<comment type="similarity">
    <text evidence="1">Belongs to the formin homology family. Diaphanous subfamily.</text>
</comment>
<dbReference type="Pfam" id="PF02181">
    <property type="entry name" value="FH2"/>
    <property type="match status" value="1"/>
</dbReference>
<dbReference type="GeneID" id="14890852"/>
<dbReference type="Gene3D" id="1.20.58.2220">
    <property type="entry name" value="Formin, FH2 domain"/>
    <property type="match status" value="1"/>
</dbReference>
<keyword evidence="2 4" id="KW-0175">Coiled coil</keyword>
<dbReference type="OrthoDB" id="26518at2759"/>
<dbReference type="RefSeq" id="XP_004258672.1">
    <property type="nucleotide sequence ID" value="XM_004258624.1"/>
</dbReference>
<evidence type="ECO:0000256" key="1">
    <source>
        <dbReference type="ARBA" id="ARBA00008214"/>
    </source>
</evidence>
<proteinExistence type="inferred from homology"/>
<dbReference type="KEGG" id="eiv:EIN_398310"/>
<evidence type="ECO:0000256" key="4">
    <source>
        <dbReference type="SAM" id="Coils"/>
    </source>
</evidence>
<dbReference type="InterPro" id="IPR011989">
    <property type="entry name" value="ARM-like"/>
</dbReference>
<evidence type="ECO:0000256" key="2">
    <source>
        <dbReference type="ARBA" id="ARBA00023054"/>
    </source>
</evidence>
<dbReference type="SUPFAM" id="SSF101447">
    <property type="entry name" value="Formin homology 2 domain (FH2 domain)"/>
    <property type="match status" value="1"/>
</dbReference>
<dbReference type="GO" id="GO:0030866">
    <property type="term" value="P:cortical actin cytoskeleton organization"/>
    <property type="evidence" value="ECO:0007669"/>
    <property type="project" value="TreeGrafter"/>
</dbReference>
<dbReference type="EMBL" id="KB206411">
    <property type="protein sequence ID" value="ELP91901.1"/>
    <property type="molecule type" value="Genomic_DNA"/>
</dbReference>
<dbReference type="Pfam" id="PF24959">
    <property type="entry name" value="FH3_FHOD1-3"/>
    <property type="match status" value="1"/>
</dbReference>
<dbReference type="InterPro" id="IPR042201">
    <property type="entry name" value="FH2_Formin_sf"/>
</dbReference>
<dbReference type="OMA" id="NIMCTHE"/>
<dbReference type="GO" id="GO:0005737">
    <property type="term" value="C:cytoplasm"/>
    <property type="evidence" value="ECO:0007669"/>
    <property type="project" value="TreeGrafter"/>
</dbReference>
<keyword evidence="7" id="KW-1185">Reference proteome</keyword>
<keyword evidence="3" id="KW-0009">Actin-binding</keyword>
<dbReference type="GO" id="GO:0051015">
    <property type="term" value="F:actin filament binding"/>
    <property type="evidence" value="ECO:0007669"/>
    <property type="project" value="TreeGrafter"/>
</dbReference>
<dbReference type="AlphaFoldDB" id="A0A0A1UDL9"/>
<evidence type="ECO:0000256" key="3">
    <source>
        <dbReference type="ARBA" id="ARBA00023203"/>
    </source>
</evidence>
<dbReference type="SUPFAM" id="SSF48371">
    <property type="entry name" value="ARM repeat"/>
    <property type="match status" value="1"/>
</dbReference>
<dbReference type="GO" id="GO:0005856">
    <property type="term" value="C:cytoskeleton"/>
    <property type="evidence" value="ECO:0007669"/>
    <property type="project" value="TreeGrafter"/>
</dbReference>
<dbReference type="PANTHER" id="PTHR45920">
    <property type="entry name" value="FORMIN HOMOLOGY 2 DOMAIN CONTAINING, ISOFORM I"/>
    <property type="match status" value="1"/>
</dbReference>
<dbReference type="Gene3D" id="1.25.10.10">
    <property type="entry name" value="Leucine-rich Repeat Variant"/>
    <property type="match status" value="1"/>
</dbReference>
<evidence type="ECO:0000313" key="6">
    <source>
        <dbReference type="EMBL" id="ELP91901.1"/>
    </source>
</evidence>
<dbReference type="Proteomes" id="UP000014680">
    <property type="component" value="Unassembled WGS sequence"/>
</dbReference>
<accession>A0A0A1UDL9</accession>
<dbReference type="PANTHER" id="PTHR45920:SF7">
    <property type="entry name" value="FORMIN-G"/>
    <property type="match status" value="1"/>
</dbReference>
<evidence type="ECO:0000259" key="5">
    <source>
        <dbReference type="SMART" id="SM00498"/>
    </source>
</evidence>
<dbReference type="InterPro" id="IPR016024">
    <property type="entry name" value="ARM-type_fold"/>
</dbReference>
<dbReference type="InterPro" id="IPR015425">
    <property type="entry name" value="FH2_Formin"/>
</dbReference>
<name>A0A0A1UDL9_ENTIV</name>